<dbReference type="EMBL" id="RBQX01000425">
    <property type="protein sequence ID" value="RMQ02733.1"/>
    <property type="molecule type" value="Genomic_DNA"/>
</dbReference>
<sequence>MPDLRLDRVWCQVESALPVAVRPSGAVQDLKAVQGLLRSFTAQATPCALRLRVN</sequence>
<dbReference type="Proteomes" id="UP000280599">
    <property type="component" value="Unassembled WGS sequence"/>
</dbReference>
<evidence type="ECO:0000313" key="2">
    <source>
        <dbReference type="EMBL" id="RMQ02733.1"/>
    </source>
</evidence>
<name>A0A0P9R5Z1_PSESG</name>
<dbReference type="EMBL" id="RBPT01000540">
    <property type="protein sequence ID" value="RMO35236.1"/>
    <property type="molecule type" value="Genomic_DNA"/>
</dbReference>
<evidence type="ECO:0000313" key="3">
    <source>
        <dbReference type="Proteomes" id="UP000272471"/>
    </source>
</evidence>
<gene>
    <name evidence="2" type="ORF">ALQ11_102654</name>
    <name evidence="1" type="ORF">ALQ41_102746</name>
</gene>
<proteinExistence type="predicted"/>
<dbReference type="Proteomes" id="UP000272471">
    <property type="component" value="Unassembled WGS sequence"/>
</dbReference>
<protein>
    <submittedName>
        <fullName evidence="2">Uncharacterized protein</fullName>
    </submittedName>
</protein>
<accession>A0A0P9R5Z1</accession>
<evidence type="ECO:0000313" key="1">
    <source>
        <dbReference type="EMBL" id="RMO35236.1"/>
    </source>
</evidence>
<evidence type="ECO:0000313" key="4">
    <source>
        <dbReference type="Proteomes" id="UP000280599"/>
    </source>
</evidence>
<reference evidence="3 4" key="1">
    <citation type="submission" date="2018-08" db="EMBL/GenBank/DDBJ databases">
        <title>Recombination of ecologically and evolutionarily significant loci maintains genetic cohesion in the Pseudomonas syringae species complex.</title>
        <authorList>
            <person name="Dillon M."/>
            <person name="Thakur S."/>
            <person name="Almeida R.N.D."/>
            <person name="Weir B.S."/>
            <person name="Guttman D.S."/>
        </authorList>
    </citation>
    <scope>NUCLEOTIDE SEQUENCE [LARGE SCALE GENOMIC DNA]</scope>
    <source>
        <strain evidence="2 3">ICMP 4182</strain>
        <strain evidence="1 4">ICMP 867</strain>
    </source>
</reference>
<comment type="caution">
    <text evidence="2">The sequence shown here is derived from an EMBL/GenBank/DDBJ whole genome shotgun (WGS) entry which is preliminary data.</text>
</comment>
<dbReference type="AlphaFoldDB" id="A0A0P9R5Z1"/>
<organism evidence="2 3">
    <name type="scientific">Pseudomonas savastanoi pv. glycinea</name>
    <name type="common">Pseudomonas syringae pv. glycinea</name>
    <dbReference type="NCBI Taxonomy" id="318"/>
    <lineage>
        <taxon>Bacteria</taxon>
        <taxon>Pseudomonadati</taxon>
        <taxon>Pseudomonadota</taxon>
        <taxon>Gammaproteobacteria</taxon>
        <taxon>Pseudomonadales</taxon>
        <taxon>Pseudomonadaceae</taxon>
        <taxon>Pseudomonas</taxon>
    </lineage>
</organism>